<feature type="signal peptide" evidence="1">
    <location>
        <begin position="1"/>
        <end position="20"/>
    </location>
</feature>
<proteinExistence type="predicted"/>
<dbReference type="Proteomes" id="UP000053257">
    <property type="component" value="Unassembled WGS sequence"/>
</dbReference>
<accession>A0A0C3RYC2</accession>
<dbReference type="Gene3D" id="3.40.50.1820">
    <property type="entry name" value="alpha/beta hydrolase"/>
    <property type="match status" value="1"/>
</dbReference>
<reference evidence="3 4" key="1">
    <citation type="journal article" date="2014" name="PLoS Genet.">
        <title>Analysis of the Phlebiopsis gigantea genome, transcriptome and secretome provides insight into its pioneer colonization strategies of wood.</title>
        <authorList>
            <person name="Hori C."/>
            <person name="Ishida T."/>
            <person name="Igarashi K."/>
            <person name="Samejima M."/>
            <person name="Suzuki H."/>
            <person name="Master E."/>
            <person name="Ferreira P."/>
            <person name="Ruiz-Duenas F.J."/>
            <person name="Held B."/>
            <person name="Canessa P."/>
            <person name="Larrondo L.F."/>
            <person name="Schmoll M."/>
            <person name="Druzhinina I.S."/>
            <person name="Kubicek C.P."/>
            <person name="Gaskell J.A."/>
            <person name="Kersten P."/>
            <person name="St John F."/>
            <person name="Glasner J."/>
            <person name="Sabat G."/>
            <person name="Splinter BonDurant S."/>
            <person name="Syed K."/>
            <person name="Yadav J."/>
            <person name="Mgbeahuruike A.C."/>
            <person name="Kovalchuk A."/>
            <person name="Asiegbu F.O."/>
            <person name="Lackner G."/>
            <person name="Hoffmeister D."/>
            <person name="Rencoret J."/>
            <person name="Gutierrez A."/>
            <person name="Sun H."/>
            <person name="Lindquist E."/>
            <person name="Barry K."/>
            <person name="Riley R."/>
            <person name="Grigoriev I.V."/>
            <person name="Henrissat B."/>
            <person name="Kues U."/>
            <person name="Berka R.M."/>
            <person name="Martinez A.T."/>
            <person name="Covert S.F."/>
            <person name="Blanchette R.A."/>
            <person name="Cullen D."/>
        </authorList>
    </citation>
    <scope>NUCLEOTIDE SEQUENCE [LARGE SCALE GENOMIC DNA]</scope>
    <source>
        <strain evidence="3 4">11061_1 CR5-6</strain>
    </source>
</reference>
<keyword evidence="4" id="KW-1185">Reference proteome</keyword>
<dbReference type="HOGENOM" id="CLU_034763_1_0_1"/>
<sequence length="408" mass="44209">MRLPATRLCLLGGLATVAFAADFNPPNNLAGYNTSRVGPSNANCNRQSYQISASSDNIVFKGVDSNANQTVNTALFQTFATSMANFTEAHEEKNKNRVSNTFTLSGTLCTPKNSAKHSSYVQMLVHGVGFDSSYWDFSPDGGDTYSYVSAAAGEGYTTFRYDRLGTGLSDHPQDAYNIVQSPTDLAIATQFAAMLRSAQIGGTNFTKVIGIGHSYGSVQMQALTATAPQLLDGVILQGYSVNSTGQLPFLTGGAYQTATAVAPNRFNASEMSNAYVINATPQANQFDFFYFPYFSDAALNRSFITEQPATLGVLFSQTAIQQPANDFTGPVHVVTGAQDFPFCDRDCYAVPADGKYKNVPAYVQEMYPKTRNFSVYIPENTGHGVNAHYSAPETYKEMLSFVEYVFSS</sequence>
<protein>
    <recommendedName>
        <fullName evidence="2">AB hydrolase-1 domain-containing protein</fullName>
    </recommendedName>
</protein>
<dbReference type="STRING" id="745531.A0A0C3RYC2"/>
<dbReference type="EMBL" id="KN840894">
    <property type="protein sequence ID" value="KIP01152.1"/>
    <property type="molecule type" value="Genomic_DNA"/>
</dbReference>
<gene>
    <name evidence="3" type="ORF">PHLGIDRAFT_131352</name>
</gene>
<dbReference type="SUPFAM" id="SSF53474">
    <property type="entry name" value="alpha/beta-Hydrolases"/>
    <property type="match status" value="1"/>
</dbReference>
<evidence type="ECO:0000259" key="2">
    <source>
        <dbReference type="Pfam" id="PF12697"/>
    </source>
</evidence>
<dbReference type="InterPro" id="IPR029058">
    <property type="entry name" value="AB_hydrolase_fold"/>
</dbReference>
<feature type="domain" description="AB hydrolase-1" evidence="2">
    <location>
        <begin position="124"/>
        <end position="393"/>
    </location>
</feature>
<evidence type="ECO:0000256" key="1">
    <source>
        <dbReference type="SAM" id="SignalP"/>
    </source>
</evidence>
<name>A0A0C3RYC2_PHLG1</name>
<organism evidence="3 4">
    <name type="scientific">Phlebiopsis gigantea (strain 11061_1 CR5-6)</name>
    <name type="common">White-rot fungus</name>
    <name type="synonym">Peniophora gigantea</name>
    <dbReference type="NCBI Taxonomy" id="745531"/>
    <lineage>
        <taxon>Eukaryota</taxon>
        <taxon>Fungi</taxon>
        <taxon>Dikarya</taxon>
        <taxon>Basidiomycota</taxon>
        <taxon>Agaricomycotina</taxon>
        <taxon>Agaricomycetes</taxon>
        <taxon>Polyporales</taxon>
        <taxon>Phanerochaetaceae</taxon>
        <taxon>Phlebiopsis</taxon>
    </lineage>
</organism>
<dbReference type="Pfam" id="PF12697">
    <property type="entry name" value="Abhydrolase_6"/>
    <property type="match status" value="1"/>
</dbReference>
<evidence type="ECO:0000313" key="4">
    <source>
        <dbReference type="Proteomes" id="UP000053257"/>
    </source>
</evidence>
<evidence type="ECO:0000313" key="3">
    <source>
        <dbReference type="EMBL" id="KIP01152.1"/>
    </source>
</evidence>
<dbReference type="InterPro" id="IPR000073">
    <property type="entry name" value="AB_hydrolase_1"/>
</dbReference>
<dbReference type="AlphaFoldDB" id="A0A0C3RYC2"/>
<dbReference type="OrthoDB" id="1743579at2759"/>
<feature type="chain" id="PRO_5002169470" description="AB hydrolase-1 domain-containing protein" evidence="1">
    <location>
        <begin position="21"/>
        <end position="408"/>
    </location>
</feature>
<keyword evidence="1" id="KW-0732">Signal</keyword>